<dbReference type="AlphaFoldDB" id="A0AAW4HJH6"/>
<evidence type="ECO:0000313" key="2">
    <source>
        <dbReference type="Proteomes" id="UP000664056"/>
    </source>
</evidence>
<evidence type="ECO:0000313" key="1">
    <source>
        <dbReference type="EMBL" id="MBN8124839.1"/>
    </source>
</evidence>
<sequence>PIHYALNIDQLFIDADDDFLTLTVRINVPGLKARNLGTVQILGTATKAVAQPQLMIAARDDHHGSDDQAWVKAYFDLPAIGE</sequence>
<protein>
    <submittedName>
        <fullName evidence="1">Uncharacterized protein</fullName>
    </submittedName>
</protein>
<feature type="non-terminal residue" evidence="1">
    <location>
        <position position="82"/>
    </location>
</feature>
<comment type="caution">
    <text evidence="1">The sequence shown here is derived from an EMBL/GenBank/DDBJ whole genome shotgun (WGS) entry which is preliminary data.</text>
</comment>
<gene>
    <name evidence="1" type="ORF">J0J18_24410</name>
</gene>
<organism evidence="1 2">
    <name type="scientific">Vibrio vulnificus</name>
    <dbReference type="NCBI Taxonomy" id="672"/>
    <lineage>
        <taxon>Bacteria</taxon>
        <taxon>Pseudomonadati</taxon>
        <taxon>Pseudomonadota</taxon>
        <taxon>Gammaproteobacteria</taxon>
        <taxon>Vibrionales</taxon>
        <taxon>Vibrionaceae</taxon>
        <taxon>Vibrio</taxon>
    </lineage>
</organism>
<proteinExistence type="predicted"/>
<reference evidence="1" key="1">
    <citation type="submission" date="2021-03" db="EMBL/GenBank/DDBJ databases">
        <title>Study of the foodborne Vibrio vulnificus isolates from China.</title>
        <authorList>
            <person name="Zheng Z."/>
            <person name="Ye L."/>
        </authorList>
    </citation>
    <scope>NUCLEOTIDE SEQUENCE</scope>
    <source>
        <strain evidence="1">Vv1582</strain>
    </source>
</reference>
<name>A0AAW4HJH6_VIBVL</name>
<dbReference type="Proteomes" id="UP000664056">
    <property type="component" value="Unassembled WGS sequence"/>
</dbReference>
<feature type="non-terminal residue" evidence="1">
    <location>
        <position position="1"/>
    </location>
</feature>
<dbReference type="EMBL" id="JAFKOQ010000297">
    <property type="protein sequence ID" value="MBN8124839.1"/>
    <property type="molecule type" value="Genomic_DNA"/>
</dbReference>
<accession>A0AAW4HJH6</accession>